<accession>A0A645CNN5</accession>
<sequence length="116" mass="13680">MRRYELTNEEWERIEFLLPPEKTGQKGRPRKSNRTMLNGMLWIARSGCQWRELPEYYGKWQGVYTRFRKWRNDGILENVFRALSSDADMENLSIDSTSVKVHESANGGVKKGNPKR</sequence>
<dbReference type="PANTHER" id="PTHR46637:SF1">
    <property type="entry name" value="BLL5188 PROTEIN"/>
    <property type="match status" value="1"/>
</dbReference>
<dbReference type="PANTHER" id="PTHR46637">
    <property type="entry name" value="TIS1421-TRANSPOSASE PROTEIN A"/>
    <property type="match status" value="1"/>
</dbReference>
<dbReference type="EMBL" id="VSSQ01028705">
    <property type="protein sequence ID" value="MPM78527.1"/>
    <property type="molecule type" value="Genomic_DNA"/>
</dbReference>
<evidence type="ECO:0000313" key="2">
    <source>
        <dbReference type="EMBL" id="MPM78527.1"/>
    </source>
</evidence>
<name>A0A645CNN5_9ZZZZ</name>
<dbReference type="Pfam" id="PF13340">
    <property type="entry name" value="DUF4096"/>
    <property type="match status" value="1"/>
</dbReference>
<dbReference type="InterPro" id="IPR052909">
    <property type="entry name" value="Transposase_6_like"/>
</dbReference>
<gene>
    <name evidence="2" type="ORF">SDC9_125538</name>
</gene>
<organism evidence="2">
    <name type="scientific">bioreactor metagenome</name>
    <dbReference type="NCBI Taxonomy" id="1076179"/>
    <lineage>
        <taxon>unclassified sequences</taxon>
        <taxon>metagenomes</taxon>
        <taxon>ecological metagenomes</taxon>
    </lineage>
</organism>
<dbReference type="InterPro" id="IPR025161">
    <property type="entry name" value="IS402-like_dom"/>
</dbReference>
<feature type="domain" description="Insertion element IS402-like" evidence="1">
    <location>
        <begin position="6"/>
        <end position="80"/>
    </location>
</feature>
<proteinExistence type="predicted"/>
<evidence type="ECO:0000259" key="1">
    <source>
        <dbReference type="Pfam" id="PF13340"/>
    </source>
</evidence>
<dbReference type="AlphaFoldDB" id="A0A645CNN5"/>
<protein>
    <submittedName>
        <fullName evidence="2">IS5 family transposase ISLpl3</fullName>
    </submittedName>
</protein>
<dbReference type="NCBIfam" id="NF033580">
    <property type="entry name" value="transpos_IS5_3"/>
    <property type="match status" value="1"/>
</dbReference>
<comment type="caution">
    <text evidence="2">The sequence shown here is derived from an EMBL/GenBank/DDBJ whole genome shotgun (WGS) entry which is preliminary data.</text>
</comment>
<reference evidence="2" key="1">
    <citation type="submission" date="2019-08" db="EMBL/GenBank/DDBJ databases">
        <authorList>
            <person name="Kucharzyk K."/>
            <person name="Murdoch R.W."/>
            <person name="Higgins S."/>
            <person name="Loffler F."/>
        </authorList>
    </citation>
    <scope>NUCLEOTIDE SEQUENCE</scope>
</reference>